<dbReference type="PROSITE" id="PS50975">
    <property type="entry name" value="ATP_GRASP"/>
    <property type="match status" value="1"/>
</dbReference>
<dbReference type="InterPro" id="IPR000089">
    <property type="entry name" value="Biotin_lipoyl"/>
</dbReference>
<reference evidence="10 11" key="1">
    <citation type="submission" date="2019-08" db="EMBL/GenBank/DDBJ databases">
        <authorList>
            <person name="Herpell B J."/>
        </authorList>
    </citation>
    <scope>NUCLEOTIDE SEQUENCE [LARGE SCALE GENOMIC DNA]</scope>
    <source>
        <strain evidence="11">Msb3</strain>
    </source>
</reference>
<dbReference type="Pfam" id="PF21139">
    <property type="entry name" value="BT_MCC_alpha"/>
    <property type="match status" value="1"/>
</dbReference>
<feature type="domain" description="ATP-grasp" evidence="8">
    <location>
        <begin position="120"/>
        <end position="318"/>
    </location>
</feature>
<evidence type="ECO:0000313" key="10">
    <source>
        <dbReference type="EMBL" id="VVD28210.1"/>
    </source>
</evidence>
<dbReference type="InterPro" id="IPR011053">
    <property type="entry name" value="Single_hybrid_motif"/>
</dbReference>
<dbReference type="RefSeq" id="WP_165185698.1">
    <property type="nucleotide sequence ID" value="NZ_LR699553.1"/>
</dbReference>
<name>A0A5Q4ZKP9_9BURK</name>
<gene>
    <name evidence="10" type="primary">accA</name>
    <name evidence="10" type="ORF">PDMSB3_1754</name>
</gene>
<evidence type="ECO:0000256" key="6">
    <source>
        <dbReference type="PROSITE-ProRule" id="PRU00409"/>
    </source>
</evidence>
<dbReference type="AlphaFoldDB" id="A0A5Q4ZKP9"/>
<dbReference type="PROSITE" id="PS00188">
    <property type="entry name" value="BIOTIN"/>
    <property type="match status" value="1"/>
</dbReference>
<sequence>MFESILIANRGEIACRIARTSRRLGIRVIAVYSDTDRGARHVREADVAVRIGPADATRSYLDADAIIRAALETGASAIHPGYGFLSESTQLVSRCAEHGIAWIGPRGDVIERMGSKIESKRIAVDAGVPCVPGYHGDNQKLEHLLEQARAIGAPLLIKASAGGGGKGMRRVDDLDDFAAQLSMAKQEALRAFGDDRVLIEKLILRPRHLEVQLAGDRHGNLVHLFERECSIQRNYQKVFEEAPAPHLAPAVREKLLDAATKLGNAIGYDSLGTVEFVLAEDADTPYFLEMNTRLQVEHPVTEMVTGLDLVELQIRIAAGEPLPMQQDAVAVTGWAIEARINCEDPAHGHRPEFGTVARYSEPALAGVRVDSGIESGSEIAPHYDSMIAKVIGYGATRAQAVERLRAGLGAFEAAGIGTNQSLLCAIADHSLFRAGRLTTGFLAEAFPGGWHDDPADFRYAVCAAVLHRLAARAAPGADYWQRQSGHRFMAAAGRRAAARMRVALDGDEQPVSVERDGELWLVKAGDEAVLDLQVRALADDQLLLLPRHGVPRRYTLTADGAHLFVNHVGTRWRVQVVSEVEALARVAAQAGVQGSEVASEMPGAVTEIHVAPGDQVAAGDVLVVMEAMKLIFPLVAPRDGTIAVVRCALNEIVPRGHVLVQLEQLATPADIPAPAAESIDK</sequence>
<dbReference type="PANTHER" id="PTHR18866">
    <property type="entry name" value="CARBOXYLASE:PYRUVATE/ACETYL-COA/PROPIONYL-COA CARBOXYLASE"/>
    <property type="match status" value="1"/>
</dbReference>
<dbReference type="InterPro" id="IPR048429">
    <property type="entry name" value="MCC_alpha_BT"/>
</dbReference>
<evidence type="ECO:0000256" key="1">
    <source>
        <dbReference type="ARBA" id="ARBA00001953"/>
    </source>
</evidence>
<dbReference type="Proteomes" id="UP000325811">
    <property type="component" value="Chromosome I"/>
</dbReference>
<organism evidence="10 11">
    <name type="scientific">Paraburkholderia dioscoreae</name>
    <dbReference type="NCBI Taxonomy" id="2604047"/>
    <lineage>
        <taxon>Bacteria</taxon>
        <taxon>Pseudomonadati</taxon>
        <taxon>Pseudomonadota</taxon>
        <taxon>Betaproteobacteria</taxon>
        <taxon>Burkholderiales</taxon>
        <taxon>Burkholderiaceae</taxon>
        <taxon>Paraburkholderia</taxon>
    </lineage>
</organism>
<dbReference type="InterPro" id="IPR001882">
    <property type="entry name" value="Biotin_BS"/>
</dbReference>
<evidence type="ECO:0000259" key="7">
    <source>
        <dbReference type="PROSITE" id="PS50968"/>
    </source>
</evidence>
<dbReference type="Gene3D" id="2.40.50.100">
    <property type="match status" value="1"/>
</dbReference>
<dbReference type="EC" id="6.3.4.14" evidence="10"/>
<dbReference type="InterPro" id="IPR050856">
    <property type="entry name" value="Biotin_carboxylase_complex"/>
</dbReference>
<dbReference type="PROSITE" id="PS50968">
    <property type="entry name" value="BIOTINYL_LIPOYL"/>
    <property type="match status" value="1"/>
</dbReference>
<evidence type="ECO:0000256" key="2">
    <source>
        <dbReference type="ARBA" id="ARBA00022598"/>
    </source>
</evidence>
<dbReference type="InterPro" id="IPR011764">
    <property type="entry name" value="Biotin_carboxylation_dom"/>
</dbReference>
<dbReference type="SUPFAM" id="SSF56059">
    <property type="entry name" value="Glutathione synthetase ATP-binding domain-like"/>
    <property type="match status" value="1"/>
</dbReference>
<accession>A0A5Q4ZKP9</accession>
<dbReference type="GO" id="GO:0046872">
    <property type="term" value="F:metal ion binding"/>
    <property type="evidence" value="ECO:0007669"/>
    <property type="project" value="InterPro"/>
</dbReference>
<comment type="cofactor">
    <cofactor evidence="1">
        <name>biotin</name>
        <dbReference type="ChEBI" id="CHEBI:57586"/>
    </cofactor>
</comment>
<evidence type="ECO:0000313" key="11">
    <source>
        <dbReference type="Proteomes" id="UP000325811"/>
    </source>
</evidence>
<dbReference type="KEGG" id="pdio:PDMSB3_1754"/>
<evidence type="ECO:0000259" key="9">
    <source>
        <dbReference type="PROSITE" id="PS50979"/>
    </source>
</evidence>
<dbReference type="InterPro" id="IPR016185">
    <property type="entry name" value="PreATP-grasp_dom_sf"/>
</dbReference>
<evidence type="ECO:0000256" key="5">
    <source>
        <dbReference type="ARBA" id="ARBA00023267"/>
    </source>
</evidence>
<dbReference type="SMART" id="SM00878">
    <property type="entry name" value="Biotin_carb_C"/>
    <property type="match status" value="1"/>
</dbReference>
<dbReference type="InterPro" id="IPR005482">
    <property type="entry name" value="Biotin_COase_C"/>
</dbReference>
<dbReference type="Pfam" id="PF02785">
    <property type="entry name" value="Biotin_carb_C"/>
    <property type="match status" value="1"/>
</dbReference>
<dbReference type="PANTHER" id="PTHR18866:SF33">
    <property type="entry name" value="METHYLCROTONOYL-COA CARBOXYLASE SUBUNIT ALPHA, MITOCHONDRIAL-RELATED"/>
    <property type="match status" value="1"/>
</dbReference>
<keyword evidence="5" id="KW-0092">Biotin</keyword>
<dbReference type="SUPFAM" id="SSF52440">
    <property type="entry name" value="PreATP-grasp domain"/>
    <property type="match status" value="1"/>
</dbReference>
<feature type="domain" description="Lipoyl-binding" evidence="7">
    <location>
        <begin position="587"/>
        <end position="663"/>
    </location>
</feature>
<dbReference type="SUPFAM" id="SSF51230">
    <property type="entry name" value="Single hybrid motif"/>
    <property type="match status" value="1"/>
</dbReference>
<dbReference type="InterPro" id="IPR011761">
    <property type="entry name" value="ATP-grasp"/>
</dbReference>
<dbReference type="PROSITE" id="PS50979">
    <property type="entry name" value="BC"/>
    <property type="match status" value="1"/>
</dbReference>
<evidence type="ECO:0000256" key="3">
    <source>
        <dbReference type="ARBA" id="ARBA00022741"/>
    </source>
</evidence>
<protein>
    <submittedName>
        <fullName evidence="10">Biotin carboxylase / Biotin carboxyl carrier protein</fullName>
        <ecNumber evidence="10">6.3.4.14</ecNumber>
    </submittedName>
</protein>
<keyword evidence="4 6" id="KW-0067">ATP-binding</keyword>
<keyword evidence="3 6" id="KW-0547">Nucleotide-binding</keyword>
<dbReference type="Pfam" id="PF00364">
    <property type="entry name" value="Biotin_lipoyl"/>
    <property type="match status" value="1"/>
</dbReference>
<dbReference type="CDD" id="cd06850">
    <property type="entry name" value="biotinyl_domain"/>
    <property type="match status" value="1"/>
</dbReference>
<dbReference type="FunFam" id="3.30.1490.20:FF:000003">
    <property type="entry name" value="acetyl-CoA carboxylase isoform X1"/>
    <property type="match status" value="1"/>
</dbReference>
<dbReference type="InterPro" id="IPR011054">
    <property type="entry name" value="Rudment_hybrid_motif"/>
</dbReference>
<keyword evidence="2 10" id="KW-0436">Ligase</keyword>
<dbReference type="FunFam" id="3.30.470.20:FF:000028">
    <property type="entry name" value="Methylcrotonoyl-CoA carboxylase subunit alpha, mitochondrial"/>
    <property type="match status" value="1"/>
</dbReference>
<dbReference type="InterPro" id="IPR005481">
    <property type="entry name" value="BC-like_N"/>
</dbReference>
<dbReference type="SUPFAM" id="SSF51246">
    <property type="entry name" value="Rudiment single hybrid motif"/>
    <property type="match status" value="1"/>
</dbReference>
<dbReference type="FunFam" id="3.40.50.20:FF:000010">
    <property type="entry name" value="Propionyl-CoA carboxylase subunit alpha"/>
    <property type="match status" value="1"/>
</dbReference>
<dbReference type="EMBL" id="LR699553">
    <property type="protein sequence ID" value="VVD28210.1"/>
    <property type="molecule type" value="Genomic_DNA"/>
</dbReference>
<dbReference type="GO" id="GO:0005524">
    <property type="term" value="F:ATP binding"/>
    <property type="evidence" value="ECO:0007669"/>
    <property type="project" value="UniProtKB-UniRule"/>
</dbReference>
<dbReference type="Gene3D" id="3.30.470.20">
    <property type="entry name" value="ATP-grasp fold, B domain"/>
    <property type="match status" value="1"/>
</dbReference>
<dbReference type="InterPro" id="IPR005479">
    <property type="entry name" value="CPAse_ATP-bd"/>
</dbReference>
<dbReference type="Pfam" id="PF02786">
    <property type="entry name" value="CPSase_L_D2"/>
    <property type="match status" value="1"/>
</dbReference>
<dbReference type="PROSITE" id="PS00867">
    <property type="entry name" value="CPSASE_2"/>
    <property type="match status" value="1"/>
</dbReference>
<dbReference type="GO" id="GO:0004075">
    <property type="term" value="F:biotin carboxylase activity"/>
    <property type="evidence" value="ECO:0007669"/>
    <property type="project" value="UniProtKB-EC"/>
</dbReference>
<feature type="domain" description="Biotin carboxylation" evidence="9">
    <location>
        <begin position="1"/>
        <end position="447"/>
    </location>
</feature>
<evidence type="ECO:0000256" key="4">
    <source>
        <dbReference type="ARBA" id="ARBA00022840"/>
    </source>
</evidence>
<dbReference type="Pfam" id="PF00289">
    <property type="entry name" value="Biotin_carb_N"/>
    <property type="match status" value="1"/>
</dbReference>
<keyword evidence="11" id="KW-1185">Reference proteome</keyword>
<evidence type="ECO:0000259" key="8">
    <source>
        <dbReference type="PROSITE" id="PS50975"/>
    </source>
</evidence>
<proteinExistence type="predicted"/>